<reference evidence="3" key="1">
    <citation type="journal article" date="2006" name="PLoS Biol.">
        <title>Macronuclear genome sequence of the ciliate Tetrahymena thermophila, a model eukaryote.</title>
        <authorList>
            <person name="Eisen J.A."/>
            <person name="Coyne R.S."/>
            <person name="Wu M."/>
            <person name="Wu D."/>
            <person name="Thiagarajan M."/>
            <person name="Wortman J.R."/>
            <person name="Badger J.H."/>
            <person name="Ren Q."/>
            <person name="Amedeo P."/>
            <person name="Jones K.M."/>
            <person name="Tallon L.J."/>
            <person name="Delcher A.L."/>
            <person name="Salzberg S.L."/>
            <person name="Silva J.C."/>
            <person name="Haas B.J."/>
            <person name="Majoros W.H."/>
            <person name="Farzad M."/>
            <person name="Carlton J.M."/>
            <person name="Smith R.K. Jr."/>
            <person name="Garg J."/>
            <person name="Pearlman R.E."/>
            <person name="Karrer K.M."/>
            <person name="Sun L."/>
            <person name="Manning G."/>
            <person name="Elde N.C."/>
            <person name="Turkewitz A.P."/>
            <person name="Asai D.J."/>
            <person name="Wilkes D.E."/>
            <person name="Wang Y."/>
            <person name="Cai H."/>
            <person name="Collins K."/>
            <person name="Stewart B.A."/>
            <person name="Lee S.R."/>
            <person name="Wilamowska K."/>
            <person name="Weinberg Z."/>
            <person name="Ruzzo W.L."/>
            <person name="Wloga D."/>
            <person name="Gaertig J."/>
            <person name="Frankel J."/>
            <person name="Tsao C.-C."/>
            <person name="Gorovsky M.A."/>
            <person name="Keeling P.J."/>
            <person name="Waller R.F."/>
            <person name="Patron N.J."/>
            <person name="Cherry J.M."/>
            <person name="Stover N.A."/>
            <person name="Krieger C.J."/>
            <person name="del Toro C."/>
            <person name="Ryder H.F."/>
            <person name="Williamson S.C."/>
            <person name="Barbeau R.A."/>
            <person name="Hamilton E.P."/>
            <person name="Orias E."/>
        </authorList>
    </citation>
    <scope>NUCLEOTIDE SEQUENCE [LARGE SCALE GENOMIC DNA]</scope>
    <source>
        <strain evidence="3">SB210</strain>
    </source>
</reference>
<feature type="compositionally biased region" description="Basic and acidic residues" evidence="1">
    <location>
        <begin position="322"/>
        <end position="341"/>
    </location>
</feature>
<accession>I7MML7</accession>
<sequence length="968" mass="114084">MNTIQQKSRYLDLQNNSQIDTYDQRPYINQMISSSSQLDLKDIQKLKRFKSFSNQKSLHQNNDERYYSPQKQMIQSLKRQQSPLQQMRSIQQEHTQQFYSKKGSMEEFHSNNKTEMIDKKYKAENTKNYQQENSNCRSIYNLGNNSPVKIDKSLVKQDIDLPKLKSESQNTEEQQKSPLSKKNQRCDNQQDLGFKFIRERHKNSSLIESNFQGYIKRSQNSSRHLSPSIQDFQNIKHSKIQLYQVTDRVNNSNTKDTAKYSLNSSILLNQPQNKMIGISSVIQGLTQNLNQNEIQKQQSYIQLQLSTNRSIRKSMSQLRSNKKVESPEKQNENSQLDKSDYETTPFNYNYTQKRKSKLGNINLLGKLDSNIFPMQQTFKINLQQEEQKSQNDFSPQVLNKNDNNSDHNSPIFKIRKRLNSQEHGQFSNCIQQNFFSNLKKVQVDQDLTPQSLNELDNSSPLLKQENKNKQPNQISSMELIAAYNQDDRKVQKQILLRQEIQKIAEKAIPRFIKLCIEKNPDCQELMIICNQGMTIEKFCDKLGKLVTYCINNQSVKITSFNQIKLSLSLSEQILIFLQQFFLENNLNFQFFEEFSQKFRNMQMQLSQKQINLFQELGGKRRIEYIVEAIIKKLDKTYNLQLQTKLSSIIDFSLNLLTVNSVAVDENIRVFKDYINTFGGVANKSMYTSQYFFSVKYQIFREILFERDIPWRVKMLIIDEFEKLRYKYFGDMHGLGESVSFIELATKIQQNMNEQHWSRIGYNQKNQNSQKSFLIDLLRLILEGENATSFKRFLEINQVNINNETIPIIESLIKGILIKEKILPLLTKLDFDLKFQKIKRYLGFECSQSYLIYNIDNIQIEMQKWIQQNNKINKIDDQTSKKYEDLDYFFLLLSSVFEDICTYHLADSVYAQEILKVDLHLIQFQLKALKRVLIQTYITAGSSDSSKYLADINLLTSYMMKYFNDFKLF</sequence>
<evidence type="ECO:0000313" key="3">
    <source>
        <dbReference type="Proteomes" id="UP000009168"/>
    </source>
</evidence>
<dbReference type="GeneID" id="7824556"/>
<feature type="compositionally biased region" description="Polar residues" evidence="1">
    <location>
        <begin position="167"/>
        <end position="185"/>
    </location>
</feature>
<feature type="compositionally biased region" description="Polar residues" evidence="1">
    <location>
        <begin position="385"/>
        <end position="408"/>
    </location>
</feature>
<dbReference type="AlphaFoldDB" id="I7MML7"/>
<gene>
    <name evidence="2" type="ORF">TTHERM_00765360</name>
</gene>
<proteinExistence type="predicted"/>
<organism evidence="2 3">
    <name type="scientific">Tetrahymena thermophila (strain SB210)</name>
    <dbReference type="NCBI Taxonomy" id="312017"/>
    <lineage>
        <taxon>Eukaryota</taxon>
        <taxon>Sar</taxon>
        <taxon>Alveolata</taxon>
        <taxon>Ciliophora</taxon>
        <taxon>Intramacronucleata</taxon>
        <taxon>Oligohymenophorea</taxon>
        <taxon>Hymenostomatida</taxon>
        <taxon>Tetrahymenina</taxon>
        <taxon>Tetrahymenidae</taxon>
        <taxon>Tetrahymena</taxon>
    </lineage>
</organism>
<dbReference type="Proteomes" id="UP000009168">
    <property type="component" value="Unassembled WGS sequence"/>
</dbReference>
<name>I7MML7_TETTS</name>
<dbReference type="InParanoid" id="I7MML7"/>
<feature type="region of interest" description="Disordered" evidence="1">
    <location>
        <begin position="385"/>
        <end position="410"/>
    </location>
</feature>
<evidence type="ECO:0000256" key="1">
    <source>
        <dbReference type="SAM" id="MobiDB-lite"/>
    </source>
</evidence>
<feature type="region of interest" description="Disordered" evidence="1">
    <location>
        <begin position="161"/>
        <end position="185"/>
    </location>
</feature>
<dbReference type="HOGENOM" id="CLU_306198_0_0_1"/>
<feature type="region of interest" description="Disordered" evidence="1">
    <location>
        <begin position="315"/>
        <end position="345"/>
    </location>
</feature>
<keyword evidence="3" id="KW-1185">Reference proteome</keyword>
<dbReference type="RefSeq" id="XP_001025395.1">
    <property type="nucleotide sequence ID" value="XM_001025395.1"/>
</dbReference>
<protein>
    <submittedName>
        <fullName evidence="2">Uncharacterized protein</fullName>
    </submittedName>
</protein>
<evidence type="ECO:0000313" key="2">
    <source>
        <dbReference type="EMBL" id="EAS05150.1"/>
    </source>
</evidence>
<dbReference type="EMBL" id="GG662407">
    <property type="protein sequence ID" value="EAS05150.1"/>
    <property type="molecule type" value="Genomic_DNA"/>
</dbReference>
<dbReference type="KEGG" id="tet:TTHERM_00765360"/>